<sequence>MTKRGRIALAAALVCMGGAASAEAVRIAALTPPAARGVAMARSIAVGRIGGRDGMRLSLSLERALAGRSLGGRAWFDVLAGRSGEDRADMILDGVAETDVVEGRVRLKRNRCIEGTEQKCAKRGEVELDCTRRRIDTAADLRVVSGEEGRVLWSGRKTRSDEVSWCPGDTRPRGTEDAVAAMLEDVAGDVANDLAPGEWVGNVRFREGRKGMDKATGDRFKAAIRQTQRDLPAACAEFAALPDHPSTLFNRALCAEASDDYAAAERGYADLARTERDSDVRDALARVRGTIDVRGLIADRGR</sequence>
<accession>A0A2A4B326</accession>
<dbReference type="RefSeq" id="WP_096343414.1">
    <property type="nucleotide sequence ID" value="NZ_NWMW01000002.1"/>
</dbReference>
<proteinExistence type="predicted"/>
<dbReference type="AlphaFoldDB" id="A0A2A4B326"/>
<keyword evidence="3" id="KW-1185">Reference proteome</keyword>
<evidence type="ECO:0000256" key="1">
    <source>
        <dbReference type="SAM" id="SignalP"/>
    </source>
</evidence>
<feature type="chain" id="PRO_5012449644" evidence="1">
    <location>
        <begin position="25"/>
        <end position="302"/>
    </location>
</feature>
<reference evidence="2 3" key="1">
    <citation type="submission" date="2017-09" db="EMBL/GenBank/DDBJ databases">
        <title>Sphingomonas spermidinifaciens 9NM-10, whole genome shotgun sequence.</title>
        <authorList>
            <person name="Feng G."/>
            <person name="Zhu H."/>
        </authorList>
    </citation>
    <scope>NUCLEOTIDE SEQUENCE [LARGE SCALE GENOMIC DNA]</scope>
    <source>
        <strain evidence="2 3">9NM-10</strain>
    </source>
</reference>
<evidence type="ECO:0000313" key="3">
    <source>
        <dbReference type="Proteomes" id="UP000218366"/>
    </source>
</evidence>
<organism evidence="2 3">
    <name type="scientific">Sphingomonas spermidinifaciens</name>
    <dbReference type="NCBI Taxonomy" id="1141889"/>
    <lineage>
        <taxon>Bacteria</taxon>
        <taxon>Pseudomonadati</taxon>
        <taxon>Pseudomonadota</taxon>
        <taxon>Alphaproteobacteria</taxon>
        <taxon>Sphingomonadales</taxon>
        <taxon>Sphingomonadaceae</taxon>
        <taxon>Sphingomonas</taxon>
    </lineage>
</organism>
<comment type="caution">
    <text evidence="2">The sequence shown here is derived from an EMBL/GenBank/DDBJ whole genome shotgun (WGS) entry which is preliminary data.</text>
</comment>
<feature type="signal peptide" evidence="1">
    <location>
        <begin position="1"/>
        <end position="24"/>
    </location>
</feature>
<name>A0A2A4B326_9SPHN</name>
<dbReference type="Proteomes" id="UP000218366">
    <property type="component" value="Unassembled WGS sequence"/>
</dbReference>
<protein>
    <submittedName>
        <fullName evidence="2">Uncharacterized protein</fullName>
    </submittedName>
</protein>
<dbReference type="OrthoDB" id="7426733at2"/>
<evidence type="ECO:0000313" key="2">
    <source>
        <dbReference type="EMBL" id="PCD02036.1"/>
    </source>
</evidence>
<gene>
    <name evidence="2" type="ORF">COC42_11155</name>
</gene>
<keyword evidence="1" id="KW-0732">Signal</keyword>
<dbReference type="EMBL" id="NWMW01000002">
    <property type="protein sequence ID" value="PCD02036.1"/>
    <property type="molecule type" value="Genomic_DNA"/>
</dbReference>